<dbReference type="Gene3D" id="3.30.1360.10">
    <property type="entry name" value="RNA polymerase, RBP11-like subunit"/>
    <property type="match status" value="1"/>
</dbReference>
<dbReference type="SUPFAM" id="SSF55257">
    <property type="entry name" value="RBP11-like subunits of RNA polymerase"/>
    <property type="match status" value="1"/>
</dbReference>
<keyword evidence="2" id="KW-0804">Transcription</keyword>
<dbReference type="InterPro" id="IPR036603">
    <property type="entry name" value="RBP11-like"/>
</dbReference>
<keyword evidence="6" id="KW-1185">Reference proteome</keyword>
<feature type="chain" id="PRO_5012786522" description="DNA-directed RNA polymerase RBP11-like dimerisation domain-containing protein" evidence="3">
    <location>
        <begin position="27"/>
        <end position="83"/>
    </location>
</feature>
<evidence type="ECO:0000313" key="5">
    <source>
        <dbReference type="EMBL" id="SJK98507.1"/>
    </source>
</evidence>
<dbReference type="AlphaFoldDB" id="A0A284QPV9"/>
<dbReference type="GO" id="GO:0055029">
    <property type="term" value="C:nuclear DNA-directed RNA polymerase complex"/>
    <property type="evidence" value="ECO:0007669"/>
    <property type="project" value="UniProtKB-ARBA"/>
</dbReference>
<feature type="domain" description="DNA-directed RNA polymerase RBP11-like dimerisation" evidence="4">
    <location>
        <begin position="24"/>
        <end position="64"/>
    </location>
</feature>
<dbReference type="STRING" id="47428.A0A284QPV9"/>
<evidence type="ECO:0000259" key="4">
    <source>
        <dbReference type="Pfam" id="PF13656"/>
    </source>
</evidence>
<dbReference type="EMBL" id="FUEG01000001">
    <property type="protein sequence ID" value="SJK98507.1"/>
    <property type="molecule type" value="Genomic_DNA"/>
</dbReference>
<keyword evidence="3" id="KW-0732">Signal</keyword>
<proteinExistence type="predicted"/>
<dbReference type="InterPro" id="IPR009025">
    <property type="entry name" value="RBP11-like_dimer"/>
</dbReference>
<protein>
    <recommendedName>
        <fullName evidence="4">DNA-directed RNA polymerase RBP11-like dimerisation domain-containing protein</fullName>
    </recommendedName>
</protein>
<organism evidence="5 6">
    <name type="scientific">Armillaria ostoyae</name>
    <name type="common">Armillaria root rot fungus</name>
    <dbReference type="NCBI Taxonomy" id="47428"/>
    <lineage>
        <taxon>Eukaryota</taxon>
        <taxon>Fungi</taxon>
        <taxon>Dikarya</taxon>
        <taxon>Basidiomycota</taxon>
        <taxon>Agaricomycotina</taxon>
        <taxon>Agaricomycetes</taxon>
        <taxon>Agaricomycetidae</taxon>
        <taxon>Agaricales</taxon>
        <taxon>Marasmiineae</taxon>
        <taxon>Physalacriaceae</taxon>
        <taxon>Armillaria</taxon>
    </lineage>
</organism>
<evidence type="ECO:0000256" key="1">
    <source>
        <dbReference type="ARBA" id="ARBA00022478"/>
    </source>
</evidence>
<feature type="signal peptide" evidence="3">
    <location>
        <begin position="1"/>
        <end position="26"/>
    </location>
</feature>
<gene>
    <name evidence="5" type="ORF">ARMOST_01775</name>
</gene>
<evidence type="ECO:0000313" key="6">
    <source>
        <dbReference type="Proteomes" id="UP000219338"/>
    </source>
</evidence>
<dbReference type="GO" id="GO:0046983">
    <property type="term" value="F:protein dimerization activity"/>
    <property type="evidence" value="ECO:0007669"/>
    <property type="project" value="InterPro"/>
</dbReference>
<dbReference type="Pfam" id="PF13656">
    <property type="entry name" value="RNA_pol_L_2"/>
    <property type="match status" value="1"/>
</dbReference>
<dbReference type="GO" id="GO:0006351">
    <property type="term" value="P:DNA-templated transcription"/>
    <property type="evidence" value="ECO:0007669"/>
    <property type="project" value="InterPro"/>
</dbReference>
<dbReference type="Proteomes" id="UP000219338">
    <property type="component" value="Unassembled WGS sequence"/>
</dbReference>
<accession>A0A284QPV9</accession>
<reference evidence="6" key="1">
    <citation type="journal article" date="2017" name="Nat. Ecol. Evol.">
        <title>Genome expansion and lineage-specific genetic innovations in the forest pathogenic fungi Armillaria.</title>
        <authorList>
            <person name="Sipos G."/>
            <person name="Prasanna A.N."/>
            <person name="Walter M.C."/>
            <person name="O'Connor E."/>
            <person name="Balint B."/>
            <person name="Krizsan K."/>
            <person name="Kiss B."/>
            <person name="Hess J."/>
            <person name="Varga T."/>
            <person name="Slot J."/>
            <person name="Riley R."/>
            <person name="Boka B."/>
            <person name="Rigling D."/>
            <person name="Barry K."/>
            <person name="Lee J."/>
            <person name="Mihaltcheva S."/>
            <person name="LaButti K."/>
            <person name="Lipzen A."/>
            <person name="Waldron R."/>
            <person name="Moloney N.M."/>
            <person name="Sperisen C."/>
            <person name="Kredics L."/>
            <person name="Vagvoelgyi C."/>
            <person name="Patrignani A."/>
            <person name="Fitzpatrick D."/>
            <person name="Nagy I."/>
            <person name="Doyle S."/>
            <person name="Anderson J.B."/>
            <person name="Grigoriev I.V."/>
            <person name="Gueldener U."/>
            <person name="Muensterkoetter M."/>
            <person name="Nagy L.G."/>
        </authorList>
    </citation>
    <scope>NUCLEOTIDE SEQUENCE [LARGE SCALE GENOMIC DNA]</scope>
    <source>
        <strain evidence="6">C18/9</strain>
    </source>
</reference>
<name>A0A284QPV9_ARMOS</name>
<keyword evidence="1" id="KW-0240">DNA-directed RNA polymerase</keyword>
<sequence>MTRQGRLYGIILIVLIVLMQLPNSVPHPSENFIHVRIQMYDHLSSLTALLTALDDLDALCSTIDTAYRSSLQTDTYERWEEKS</sequence>
<evidence type="ECO:0000256" key="3">
    <source>
        <dbReference type="SAM" id="SignalP"/>
    </source>
</evidence>
<evidence type="ECO:0000256" key="2">
    <source>
        <dbReference type="ARBA" id="ARBA00023163"/>
    </source>
</evidence>